<reference evidence="9 10" key="1">
    <citation type="submission" date="2016-11" db="EMBL/GenBank/DDBJ databases">
        <authorList>
            <person name="Varghese N."/>
            <person name="Submissions S."/>
        </authorList>
    </citation>
    <scope>NUCLEOTIDE SEQUENCE [LARGE SCALE GENOMIC DNA]</scope>
    <source>
        <strain evidence="9 10">DSM 6368</strain>
    </source>
</reference>
<dbReference type="Pfam" id="PF11412">
    <property type="entry name" value="DsbD_N"/>
    <property type="match status" value="1"/>
</dbReference>
<protein>
    <submittedName>
        <fullName evidence="9">Thiol:disulfide interchange protein DsbD</fullName>
    </submittedName>
</protein>
<organism evidence="9 10">
    <name type="scientific">Flavobacterium pectinovorum</name>
    <dbReference type="NCBI Taxonomy" id="29533"/>
    <lineage>
        <taxon>Bacteria</taxon>
        <taxon>Pseudomonadati</taxon>
        <taxon>Bacteroidota</taxon>
        <taxon>Flavobacteriia</taxon>
        <taxon>Flavobacteriales</taxon>
        <taxon>Flavobacteriaceae</taxon>
        <taxon>Flavobacterium</taxon>
    </lineage>
</organism>
<dbReference type="Pfam" id="PF13899">
    <property type="entry name" value="Thioredoxin_7"/>
    <property type="match status" value="1"/>
</dbReference>
<feature type="transmembrane region" description="Helical" evidence="6">
    <location>
        <begin position="221"/>
        <end position="243"/>
    </location>
</feature>
<dbReference type="Pfam" id="PF02683">
    <property type="entry name" value="DsbD_TM"/>
    <property type="match status" value="1"/>
</dbReference>
<keyword evidence="5 6" id="KW-0472">Membrane</keyword>
<dbReference type="Proteomes" id="UP000184216">
    <property type="component" value="Unassembled WGS sequence"/>
</dbReference>
<keyword evidence="3" id="KW-0201">Cytochrome c-type biogenesis</keyword>
<dbReference type="PANTHER" id="PTHR32234:SF0">
    <property type="entry name" value="THIOL:DISULFIDE INTERCHANGE PROTEIN DSBD"/>
    <property type="match status" value="1"/>
</dbReference>
<gene>
    <name evidence="9" type="ORF">SAMN05444387_4523</name>
</gene>
<feature type="transmembrane region" description="Helical" evidence="6">
    <location>
        <begin position="297"/>
        <end position="319"/>
    </location>
</feature>
<dbReference type="InterPro" id="IPR028250">
    <property type="entry name" value="DsbDN"/>
</dbReference>
<name>A0ABY1J9G1_9FLAO</name>
<feature type="transmembrane region" description="Helical" evidence="6">
    <location>
        <begin position="331"/>
        <end position="355"/>
    </location>
</feature>
<evidence type="ECO:0000256" key="6">
    <source>
        <dbReference type="SAM" id="Phobius"/>
    </source>
</evidence>
<dbReference type="SUPFAM" id="SSF52833">
    <property type="entry name" value="Thioredoxin-like"/>
    <property type="match status" value="1"/>
</dbReference>
<evidence type="ECO:0000259" key="8">
    <source>
        <dbReference type="Pfam" id="PF11412"/>
    </source>
</evidence>
<dbReference type="InterPro" id="IPR036929">
    <property type="entry name" value="DsbDN_sf"/>
</dbReference>
<dbReference type="InterPro" id="IPR003834">
    <property type="entry name" value="Cyt_c_assmbl_TM_dom"/>
</dbReference>
<comment type="subcellular location">
    <subcellularLocation>
        <location evidence="1">Membrane</location>
        <topology evidence="1">Multi-pass membrane protein</topology>
    </subcellularLocation>
</comment>
<dbReference type="Gene3D" id="2.60.40.1250">
    <property type="entry name" value="Thiol:disulfide interchange protein DsbD, N-terminal domain"/>
    <property type="match status" value="1"/>
</dbReference>
<dbReference type="InterPro" id="IPR036249">
    <property type="entry name" value="Thioredoxin-like_sf"/>
</dbReference>
<feature type="transmembrane region" description="Helical" evidence="6">
    <location>
        <begin position="367"/>
        <end position="384"/>
    </location>
</feature>
<evidence type="ECO:0000256" key="1">
    <source>
        <dbReference type="ARBA" id="ARBA00004141"/>
    </source>
</evidence>
<accession>A0ABY1J9G1</accession>
<dbReference type="PANTHER" id="PTHR32234">
    <property type="entry name" value="THIOL:DISULFIDE INTERCHANGE PROTEIN DSBD"/>
    <property type="match status" value="1"/>
</dbReference>
<feature type="transmembrane region" description="Helical" evidence="6">
    <location>
        <begin position="404"/>
        <end position="421"/>
    </location>
</feature>
<comment type="caution">
    <text evidence="9">The sequence shown here is derived from an EMBL/GenBank/DDBJ whole genome shotgun (WGS) entry which is preliminary data.</text>
</comment>
<dbReference type="Gene3D" id="3.40.30.10">
    <property type="entry name" value="Glutaredoxin"/>
    <property type="match status" value="1"/>
</dbReference>
<keyword evidence="2 6" id="KW-0812">Transmembrane</keyword>
<evidence type="ECO:0000256" key="2">
    <source>
        <dbReference type="ARBA" id="ARBA00022692"/>
    </source>
</evidence>
<evidence type="ECO:0000313" key="9">
    <source>
        <dbReference type="EMBL" id="SHN18466.1"/>
    </source>
</evidence>
<evidence type="ECO:0000259" key="7">
    <source>
        <dbReference type="Pfam" id="PF02683"/>
    </source>
</evidence>
<dbReference type="EMBL" id="FRBX01000008">
    <property type="protein sequence ID" value="SHN18466.1"/>
    <property type="molecule type" value="Genomic_DNA"/>
</dbReference>
<sequence length="646" mass="70995">MLLFCGSIFGQMYNPVKWSTAVEKISEKEYLLKAEATIQAGWHLYGQYIEEGGPSPTAFAFKKKNFELLGKTTEEKGHEVVDKIFDMKIKYFEDKALFTQKIKFTSDAVSNIAAEVEFMVCDDSNCLPPSSEELVFKIPNAKNVASADETVTAKKETVAVKKDKIDPDKKNDSKGLLSIFIIAFLSGFAALLTPCVFPMIPMTVSYFTKQSKTKAAGIRNALIYGFSIVIIYVLLGSIVTAVFGADSLNALSTNVWFNIIFFVLLVVFASSFLGAFEIMLPNALANKVDSQADRGGLIGIFFMALALAIVSFSCTGPIVGTLLVEAASKGGIAPIVGMLGFSIAIALPFSLFAAFPGWLNALPKSGGWLNTVKVVLGFLELALAFKFLSNADLVLQLHWLEREVFLTIWIAVFGTLAFYLFGKITLPHDSPLNHISVGRLSLGLLVLSFTIYLIPGLFGAPLKLISGFPPPMHYSESPYGVGFSKNTGTANTESLPDGAAYGPQDIITFHDYDKGMEFAKKTGKPVLLDFTGYACVNCRKMEELVWSDPKVLGVLKNEIVLISLYVDDKKELPESEQYVSETTGKKIKTIGNKWSDLQIKTYKANAQPFYVIVDHKSANLTEPSAYNPDIENYYNWLNSGIKNFKK</sequence>
<feature type="transmembrane region" description="Helical" evidence="6">
    <location>
        <begin position="255"/>
        <end position="276"/>
    </location>
</feature>
<keyword evidence="4 6" id="KW-1133">Transmembrane helix</keyword>
<feature type="domain" description="Thiol:disulfide interchange protein DsbD N-terminal" evidence="8">
    <location>
        <begin position="26"/>
        <end position="133"/>
    </location>
</feature>
<feature type="domain" description="Cytochrome C biogenesis protein transmembrane" evidence="7">
    <location>
        <begin position="179"/>
        <end position="389"/>
    </location>
</feature>
<feature type="transmembrane region" description="Helical" evidence="6">
    <location>
        <begin position="176"/>
        <end position="200"/>
    </location>
</feature>
<evidence type="ECO:0000256" key="5">
    <source>
        <dbReference type="ARBA" id="ARBA00023136"/>
    </source>
</evidence>
<keyword evidence="10" id="KW-1185">Reference proteome</keyword>
<evidence type="ECO:0000256" key="4">
    <source>
        <dbReference type="ARBA" id="ARBA00022989"/>
    </source>
</evidence>
<feature type="transmembrane region" description="Helical" evidence="6">
    <location>
        <begin position="442"/>
        <end position="462"/>
    </location>
</feature>
<proteinExistence type="predicted"/>
<evidence type="ECO:0000256" key="3">
    <source>
        <dbReference type="ARBA" id="ARBA00022748"/>
    </source>
</evidence>
<evidence type="ECO:0000313" key="10">
    <source>
        <dbReference type="Proteomes" id="UP000184216"/>
    </source>
</evidence>